<evidence type="ECO:0000256" key="9">
    <source>
        <dbReference type="RuleBase" id="RU364142"/>
    </source>
</evidence>
<evidence type="ECO:0000256" key="5">
    <source>
        <dbReference type="ARBA" id="ARBA00023159"/>
    </source>
</evidence>
<evidence type="ECO:0000256" key="3">
    <source>
        <dbReference type="ARBA" id="ARBA00020628"/>
    </source>
</evidence>
<keyword evidence="4 9" id="KW-0805">Transcription regulation</keyword>
<dbReference type="Proteomes" id="UP000799424">
    <property type="component" value="Unassembled WGS sequence"/>
</dbReference>
<protein>
    <recommendedName>
        <fullName evidence="3 9">Mediator of RNA polymerase II transcription subunit 5</fullName>
    </recommendedName>
    <alternativeName>
        <fullName evidence="8 9">Mediator complex subunit 5</fullName>
    </alternativeName>
</protein>
<dbReference type="GO" id="GO:0003712">
    <property type="term" value="F:transcription coregulator activity"/>
    <property type="evidence" value="ECO:0007669"/>
    <property type="project" value="InterPro"/>
</dbReference>
<dbReference type="PANTHER" id="PTHR35784">
    <property type="entry name" value="MEDIATOR OF RNA POLYMERASE II TRANSCRIPTION SUBUNIT 5"/>
    <property type="match status" value="1"/>
</dbReference>
<dbReference type="Pfam" id="PF08689">
    <property type="entry name" value="Med5"/>
    <property type="match status" value="1"/>
</dbReference>
<comment type="function">
    <text evidence="9">Component of the Mediator complex, a coactivator involved in the regulated transcription of nearly all RNA polymerase II-dependent genes. Mediator functions as a bridge to convey information from gene-specific regulatory proteins to the basal RNA polymerase II transcription machinery. Mediator is recruited to promoters by direct interactions with regulatory proteins and serves as a scaffold for the assembly of a functional preinitiation complex with RNA polymerase II and the general transcription factors.</text>
</comment>
<sequence length="1041" mass="115339">MDLMVKEWTLFLDGCLQRRIQPDLFDAAAAQLHAKSPLPGRKIAALLLRPRTADSNSVDPRVVVYIERLLALKKVDASEVLSATFQYSKDRLPKPGDDESAKDTRWHNPPELEEVIFHRLSKSFQAEERPVNNIEALRTLIVVTRWMQALVTSHTRDTVLEAMAGIQQQPQQQSINVRDGLGMLMVGIIENPKTLNILNNRKDRGLRKSFAQSLSSFITFLSHSSIGSQNSIQIASRLEISQKQHDFHDKPAAMNGETNDDAGLEVAALQLEAVMDLPTMNTRAGLYIFLNSLLAARPLSDDFTIINYLHSRYKIDPQNMATDLITAAFDILANAMYRSDPPQTMFCLKSFLVNKIPVLLSQISPSIYPMTPEICITQALSHVDPNAFPAFSEGFDDILGNNNSLADVRQDFLNACALHSLIQTSTIERLLGETPMQGPPDTKYEKRTLLDQCKNNFDKISMYIDELENLDGNAGAIVGTIVEFISHLCETQMTMYLKQLSALLFKKPQAMDVILQFTSPASVLRPLCQILEDWHYDSDQGEYQPVYDEFGAVLVLVMALMYRYDLTCHDIGITSDSFVSRLMIKGQQSIMPEDMTDEQSKHLGSWLKGLYDSGNEGLSNDVFASCRPQDFYIIVPTLFQQTVMALSVGVLTFESVKGGLEYLMETFLLPSLIGGLLWMSSHALVQTHKDLDATMRIFREVILASPSSGDAKAMHSTILAMVSSRLEKCFRTLQRREASRANNIEPLMSAIKEHSHYERSMYASMKELEQWTNAPNTTLNSSIRHTVQQLSQWATTSSIQPNPPSYTHRQVYVSLKILGAHKISRAIISELKAQTEAGNGAAALDIGVSIICAPTVDDSPIPVDWVGSLIPAPHPPRTRMNLREMLKHDYDNAANLVATDPLAAETIVRLHRRVEAQLASIGENVLQGENAVLNLPSVNIVDIQAQSIPDDINKAIDDAAAASIADDITNMDNKALQRSMEELTGAEGLDLSSIGMGTGASAELGNLPDIDLSDMGGMDMDMDLTMGGGGDDDWGLDFDNM</sequence>
<evidence type="ECO:0000313" key="11">
    <source>
        <dbReference type="Proteomes" id="UP000799424"/>
    </source>
</evidence>
<evidence type="ECO:0000313" key="10">
    <source>
        <dbReference type="EMBL" id="KAF2833379.1"/>
    </source>
</evidence>
<name>A0A6A7AL33_9PLEO</name>
<dbReference type="InterPro" id="IPR014801">
    <property type="entry name" value="Mediator_Med5_fun"/>
</dbReference>
<keyword evidence="11" id="KW-1185">Reference proteome</keyword>
<dbReference type="OrthoDB" id="5322661at2759"/>
<evidence type="ECO:0000256" key="6">
    <source>
        <dbReference type="ARBA" id="ARBA00023163"/>
    </source>
</evidence>
<organism evidence="10 11">
    <name type="scientific">Ophiobolus disseminans</name>
    <dbReference type="NCBI Taxonomy" id="1469910"/>
    <lineage>
        <taxon>Eukaryota</taxon>
        <taxon>Fungi</taxon>
        <taxon>Dikarya</taxon>
        <taxon>Ascomycota</taxon>
        <taxon>Pezizomycotina</taxon>
        <taxon>Dothideomycetes</taxon>
        <taxon>Pleosporomycetidae</taxon>
        <taxon>Pleosporales</taxon>
        <taxon>Pleosporineae</taxon>
        <taxon>Phaeosphaeriaceae</taxon>
        <taxon>Ophiobolus</taxon>
    </lineage>
</organism>
<dbReference type="EMBL" id="MU006216">
    <property type="protein sequence ID" value="KAF2833379.1"/>
    <property type="molecule type" value="Genomic_DNA"/>
</dbReference>
<comment type="similarity">
    <text evidence="2 9">Belongs to the Mediator complex subunit 5 family.</text>
</comment>
<proteinExistence type="inferred from homology"/>
<accession>A0A6A7AL33</accession>
<comment type="subcellular location">
    <subcellularLocation>
        <location evidence="1 9">Nucleus</location>
    </subcellularLocation>
</comment>
<dbReference type="GO" id="GO:0016592">
    <property type="term" value="C:mediator complex"/>
    <property type="evidence" value="ECO:0007669"/>
    <property type="project" value="InterPro"/>
</dbReference>
<keyword evidence="6 9" id="KW-0804">Transcription</keyword>
<evidence type="ECO:0000256" key="2">
    <source>
        <dbReference type="ARBA" id="ARBA00008782"/>
    </source>
</evidence>
<evidence type="ECO:0000256" key="4">
    <source>
        <dbReference type="ARBA" id="ARBA00023015"/>
    </source>
</evidence>
<dbReference type="GO" id="GO:0006357">
    <property type="term" value="P:regulation of transcription by RNA polymerase II"/>
    <property type="evidence" value="ECO:0007669"/>
    <property type="project" value="InterPro"/>
</dbReference>
<dbReference type="AlphaFoldDB" id="A0A6A7AL33"/>
<evidence type="ECO:0000256" key="8">
    <source>
        <dbReference type="ARBA" id="ARBA00031256"/>
    </source>
</evidence>
<gene>
    <name evidence="9" type="primary">MED5</name>
    <name evidence="10" type="ORF">CC86DRAFT_365295</name>
</gene>
<reference evidence="10" key="1">
    <citation type="journal article" date="2020" name="Stud. Mycol.">
        <title>101 Dothideomycetes genomes: a test case for predicting lifestyles and emergence of pathogens.</title>
        <authorList>
            <person name="Haridas S."/>
            <person name="Albert R."/>
            <person name="Binder M."/>
            <person name="Bloem J."/>
            <person name="Labutti K."/>
            <person name="Salamov A."/>
            <person name="Andreopoulos B."/>
            <person name="Baker S."/>
            <person name="Barry K."/>
            <person name="Bills G."/>
            <person name="Bluhm B."/>
            <person name="Cannon C."/>
            <person name="Castanera R."/>
            <person name="Culley D."/>
            <person name="Daum C."/>
            <person name="Ezra D."/>
            <person name="Gonzalez J."/>
            <person name="Henrissat B."/>
            <person name="Kuo A."/>
            <person name="Liang C."/>
            <person name="Lipzen A."/>
            <person name="Lutzoni F."/>
            <person name="Magnuson J."/>
            <person name="Mondo S."/>
            <person name="Nolan M."/>
            <person name="Ohm R."/>
            <person name="Pangilinan J."/>
            <person name="Park H.-J."/>
            <person name="Ramirez L."/>
            <person name="Alfaro M."/>
            <person name="Sun H."/>
            <person name="Tritt A."/>
            <person name="Yoshinaga Y."/>
            <person name="Zwiers L.-H."/>
            <person name="Turgeon B."/>
            <person name="Goodwin S."/>
            <person name="Spatafora J."/>
            <person name="Crous P."/>
            <person name="Grigoriev I."/>
        </authorList>
    </citation>
    <scope>NUCLEOTIDE SEQUENCE</scope>
    <source>
        <strain evidence="10">CBS 113818</strain>
    </source>
</reference>
<keyword evidence="5 9" id="KW-0010">Activator</keyword>
<evidence type="ECO:0000256" key="7">
    <source>
        <dbReference type="ARBA" id="ARBA00023242"/>
    </source>
</evidence>
<comment type="subunit">
    <text evidence="9">Component of the Mediator complex.</text>
</comment>
<evidence type="ECO:0000256" key="1">
    <source>
        <dbReference type="ARBA" id="ARBA00004123"/>
    </source>
</evidence>
<dbReference type="PANTHER" id="PTHR35784:SF1">
    <property type="entry name" value="MEDIATOR OF RNA POLYMERASE II TRANSCRIPTION SUBUNIT 5"/>
    <property type="match status" value="1"/>
</dbReference>
<keyword evidence="7 9" id="KW-0539">Nucleus</keyword>